<dbReference type="CDD" id="cd05288">
    <property type="entry name" value="PGDH"/>
    <property type="match status" value="1"/>
</dbReference>
<dbReference type="Pfam" id="PF00107">
    <property type="entry name" value="ADH_zinc_N"/>
    <property type="match status" value="1"/>
</dbReference>
<dbReference type="Gene3D" id="3.90.180.10">
    <property type="entry name" value="Medium-chain alcohol dehydrogenases, catalytic domain"/>
    <property type="match status" value="1"/>
</dbReference>
<dbReference type="InterPro" id="IPR045010">
    <property type="entry name" value="MDR_fam"/>
</dbReference>
<proteinExistence type="predicted"/>
<dbReference type="Pfam" id="PF16884">
    <property type="entry name" value="ADH_N_2"/>
    <property type="match status" value="1"/>
</dbReference>
<gene>
    <name evidence="3" type="ORF">GCM10022402_06550</name>
</gene>
<dbReference type="InterPro" id="IPR011032">
    <property type="entry name" value="GroES-like_sf"/>
</dbReference>
<dbReference type="InterPro" id="IPR036291">
    <property type="entry name" value="NAD(P)-bd_dom_sf"/>
</dbReference>
<evidence type="ECO:0000259" key="2">
    <source>
        <dbReference type="SMART" id="SM00829"/>
    </source>
</evidence>
<dbReference type="SMART" id="SM00829">
    <property type="entry name" value="PKS_ER"/>
    <property type="match status" value="1"/>
</dbReference>
<dbReference type="InterPro" id="IPR041694">
    <property type="entry name" value="ADH_N_2"/>
</dbReference>
<evidence type="ECO:0000313" key="3">
    <source>
        <dbReference type="EMBL" id="GAA3728579.1"/>
    </source>
</evidence>
<keyword evidence="4" id="KW-1185">Reference proteome</keyword>
<accession>A0ABP7F1U3</accession>
<dbReference type="Proteomes" id="UP001500908">
    <property type="component" value="Unassembled WGS sequence"/>
</dbReference>
<dbReference type="PANTHER" id="PTHR43205">
    <property type="entry name" value="PROSTAGLANDIN REDUCTASE"/>
    <property type="match status" value="1"/>
</dbReference>
<evidence type="ECO:0000256" key="1">
    <source>
        <dbReference type="ARBA" id="ARBA00023002"/>
    </source>
</evidence>
<protein>
    <submittedName>
        <fullName evidence="3">NADP-dependent oxidoreductase</fullName>
    </submittedName>
</protein>
<dbReference type="SUPFAM" id="SSF50129">
    <property type="entry name" value="GroES-like"/>
    <property type="match status" value="2"/>
</dbReference>
<reference evidence="4" key="1">
    <citation type="journal article" date="2019" name="Int. J. Syst. Evol. Microbiol.">
        <title>The Global Catalogue of Microorganisms (GCM) 10K type strain sequencing project: providing services to taxonomists for standard genome sequencing and annotation.</title>
        <authorList>
            <consortium name="The Broad Institute Genomics Platform"/>
            <consortium name="The Broad Institute Genome Sequencing Center for Infectious Disease"/>
            <person name="Wu L."/>
            <person name="Ma J."/>
        </authorList>
    </citation>
    <scope>NUCLEOTIDE SEQUENCE [LARGE SCALE GENOMIC DNA]</scope>
    <source>
        <strain evidence="4">JCM 17137</strain>
    </source>
</reference>
<dbReference type="EMBL" id="BAABDD010000002">
    <property type="protein sequence ID" value="GAA3728579.1"/>
    <property type="molecule type" value="Genomic_DNA"/>
</dbReference>
<evidence type="ECO:0000313" key="4">
    <source>
        <dbReference type="Proteomes" id="UP001500908"/>
    </source>
</evidence>
<keyword evidence="1" id="KW-0560">Oxidoreductase</keyword>
<dbReference type="SUPFAM" id="SSF51735">
    <property type="entry name" value="NAD(P)-binding Rossmann-fold domains"/>
    <property type="match status" value="1"/>
</dbReference>
<dbReference type="Gene3D" id="3.40.50.720">
    <property type="entry name" value="NAD(P)-binding Rossmann-like Domain"/>
    <property type="match status" value="1"/>
</dbReference>
<organism evidence="3 4">
    <name type="scientific">Salinactinospora qingdaonensis</name>
    <dbReference type="NCBI Taxonomy" id="702744"/>
    <lineage>
        <taxon>Bacteria</taxon>
        <taxon>Bacillati</taxon>
        <taxon>Actinomycetota</taxon>
        <taxon>Actinomycetes</taxon>
        <taxon>Streptosporangiales</taxon>
        <taxon>Nocardiopsidaceae</taxon>
        <taxon>Salinactinospora</taxon>
    </lineage>
</organism>
<dbReference type="RefSeq" id="WP_344967086.1">
    <property type="nucleotide sequence ID" value="NZ_BAABDD010000002.1"/>
</dbReference>
<dbReference type="InterPro" id="IPR013149">
    <property type="entry name" value="ADH-like_C"/>
</dbReference>
<dbReference type="InterPro" id="IPR020843">
    <property type="entry name" value="ER"/>
</dbReference>
<dbReference type="PANTHER" id="PTHR43205:SF7">
    <property type="entry name" value="PROSTAGLANDIN REDUCTASE 1"/>
    <property type="match status" value="1"/>
</dbReference>
<feature type="domain" description="Enoyl reductase (ER)" evidence="2">
    <location>
        <begin position="21"/>
        <end position="333"/>
    </location>
</feature>
<sequence>MPTMAREIHLLAYPAGEPQPGDFTLVERPLPEPRHGELLIRNQAISVDPYMRGKMTGKRTYTAPYELNAPMEGRAVGVVEVSRDPDFTEGTVVLHDAGWRDRAVVGSGHVRAINVIDAIPVTAHLGVLGMPGRTAYVGLFEKARMRGGESVFVSGAAGAVGGLVGQLARLRGASRVIGSAGSAEKVDYLVNELGFDAAFNYKDGPVVEQLSQLAPHGIDIYFDNVGGDHLEAAMAVANPFARFALCGAISGYNATEPQPGPRNMALIVTKRLMLQGFIVTDTSDATADFYREVAPAVADGRLKFRETVVEGLENAPEAFISMLRGANTGKMVVRVGT</sequence>
<comment type="caution">
    <text evidence="3">The sequence shown here is derived from an EMBL/GenBank/DDBJ whole genome shotgun (WGS) entry which is preliminary data.</text>
</comment>
<name>A0ABP7F1U3_9ACTN</name>